<protein>
    <submittedName>
        <fullName evidence="1">Uncharacterized protein</fullName>
    </submittedName>
</protein>
<dbReference type="EMBL" id="JAQIZT010000002">
    <property type="protein sequence ID" value="KAJ7008036.1"/>
    <property type="molecule type" value="Genomic_DNA"/>
</dbReference>
<organism evidence="1 2">
    <name type="scientific">Populus alba x Populus x berolinensis</name>
    <dbReference type="NCBI Taxonomy" id="444605"/>
    <lineage>
        <taxon>Eukaryota</taxon>
        <taxon>Viridiplantae</taxon>
        <taxon>Streptophyta</taxon>
        <taxon>Embryophyta</taxon>
        <taxon>Tracheophyta</taxon>
        <taxon>Spermatophyta</taxon>
        <taxon>Magnoliopsida</taxon>
        <taxon>eudicotyledons</taxon>
        <taxon>Gunneridae</taxon>
        <taxon>Pentapetalae</taxon>
        <taxon>rosids</taxon>
        <taxon>fabids</taxon>
        <taxon>Malpighiales</taxon>
        <taxon>Salicaceae</taxon>
        <taxon>Saliceae</taxon>
        <taxon>Populus</taxon>
    </lineage>
</organism>
<name>A0AAD6RG44_9ROSI</name>
<sequence>MASDASMATLSSSVQEDDQYDHDHIDGLLLASTTPPRRRNRGGLRNQVQLIGATDYASENEAQKGITRQKMRKNLRKRRVIRERRMDNSNMSSFKKKEEETTGGVCKGVASSCRLRWIYYLRPDCEERHILTAGRETHNGTSCRSRKQVVSDCGAVAWKD</sequence>
<comment type="caution">
    <text evidence="1">The sequence shown here is derived from an EMBL/GenBank/DDBJ whole genome shotgun (WGS) entry which is preliminary data.</text>
</comment>
<evidence type="ECO:0000313" key="2">
    <source>
        <dbReference type="Proteomes" id="UP001164929"/>
    </source>
</evidence>
<evidence type="ECO:0000313" key="1">
    <source>
        <dbReference type="EMBL" id="KAJ7008036.1"/>
    </source>
</evidence>
<proteinExistence type="predicted"/>
<keyword evidence="2" id="KW-1185">Reference proteome</keyword>
<dbReference type="AlphaFoldDB" id="A0AAD6RG44"/>
<gene>
    <name evidence="1" type="ORF">NC653_006915</name>
</gene>
<dbReference type="Proteomes" id="UP001164929">
    <property type="component" value="Chromosome 2"/>
</dbReference>
<accession>A0AAD6RG44</accession>
<reference evidence="1" key="1">
    <citation type="journal article" date="2023" name="Mol. Ecol. Resour.">
        <title>Chromosome-level genome assembly of a triploid poplar Populus alba 'Berolinensis'.</title>
        <authorList>
            <person name="Chen S."/>
            <person name="Yu Y."/>
            <person name="Wang X."/>
            <person name="Wang S."/>
            <person name="Zhang T."/>
            <person name="Zhou Y."/>
            <person name="He R."/>
            <person name="Meng N."/>
            <person name="Wang Y."/>
            <person name="Liu W."/>
            <person name="Liu Z."/>
            <person name="Liu J."/>
            <person name="Guo Q."/>
            <person name="Huang H."/>
            <person name="Sederoff R.R."/>
            <person name="Wang G."/>
            <person name="Qu G."/>
            <person name="Chen S."/>
        </authorList>
    </citation>
    <scope>NUCLEOTIDE SEQUENCE</scope>
    <source>
        <strain evidence="1">SC-2020</strain>
    </source>
</reference>